<dbReference type="SUPFAM" id="SSF51735">
    <property type="entry name" value="NAD(P)-binding Rossmann-fold domains"/>
    <property type="match status" value="1"/>
</dbReference>
<name>A0ABQ8KT53_9APHY</name>
<dbReference type="EMBL" id="JADCUA010000003">
    <property type="protein sequence ID" value="KAH9841724.1"/>
    <property type="molecule type" value="Genomic_DNA"/>
</dbReference>
<dbReference type="InterPro" id="IPR002347">
    <property type="entry name" value="SDR_fam"/>
</dbReference>
<dbReference type="InterPro" id="IPR036291">
    <property type="entry name" value="NAD(P)-bd_dom_sf"/>
</dbReference>
<sequence length="264" mass="27691">MAATPLRRIALITGAAQGIGRAIALRLAKDGLNVAVNDMPSKRQELQKVVAEIEHSGPGGQQAMVAVADISSENDVQVMTASVIEQLGGIDVMVANAGYLYAAELVDSTTEEWDKIMAINLRGTMLSYKYAAMQMIQQGRGGRIIGASSSAGKQGCNNASAYAASKFGVRGLTQCAAIELAKYNITVNAYAPGAINTPMVMHPQDAERGLAPGTTMLELTGMLERTPPPADPGVIASLVSYLVKPEAYFITGQTINVNGGTVFD</sequence>
<gene>
    <name evidence="5" type="ORF">C8Q71DRAFT_738489</name>
</gene>
<organism evidence="5 6">
    <name type="scientific">Rhodofomes roseus</name>
    <dbReference type="NCBI Taxonomy" id="34475"/>
    <lineage>
        <taxon>Eukaryota</taxon>
        <taxon>Fungi</taxon>
        <taxon>Dikarya</taxon>
        <taxon>Basidiomycota</taxon>
        <taxon>Agaricomycotina</taxon>
        <taxon>Agaricomycetes</taxon>
        <taxon>Polyporales</taxon>
        <taxon>Rhodofomes</taxon>
    </lineage>
</organism>
<dbReference type="PRINTS" id="PR00080">
    <property type="entry name" value="SDRFAMILY"/>
</dbReference>
<dbReference type="Proteomes" id="UP000814176">
    <property type="component" value="Unassembled WGS sequence"/>
</dbReference>
<keyword evidence="6" id="KW-1185">Reference proteome</keyword>
<evidence type="ECO:0000256" key="3">
    <source>
        <dbReference type="ARBA" id="ARBA00023002"/>
    </source>
</evidence>
<keyword evidence="2" id="KW-0521">NADP</keyword>
<dbReference type="InterPro" id="IPR020904">
    <property type="entry name" value="Sc_DH/Rdtase_CS"/>
</dbReference>
<protein>
    <recommendedName>
        <fullName evidence="7">Meso-butanediol dehydrogenase/(S,S)-butanediol dehydrogenase/diacetyl reductase</fullName>
    </recommendedName>
</protein>
<evidence type="ECO:0000256" key="2">
    <source>
        <dbReference type="ARBA" id="ARBA00022857"/>
    </source>
</evidence>
<dbReference type="PRINTS" id="PR00081">
    <property type="entry name" value="GDHRDH"/>
</dbReference>
<comment type="similarity">
    <text evidence="1 4">Belongs to the short-chain dehydrogenases/reductases (SDR) family.</text>
</comment>
<evidence type="ECO:0008006" key="7">
    <source>
        <dbReference type="Google" id="ProtNLM"/>
    </source>
</evidence>
<comment type="caution">
    <text evidence="5">The sequence shown here is derived from an EMBL/GenBank/DDBJ whole genome shotgun (WGS) entry which is preliminary data.</text>
</comment>
<evidence type="ECO:0000256" key="1">
    <source>
        <dbReference type="ARBA" id="ARBA00006484"/>
    </source>
</evidence>
<dbReference type="Gene3D" id="3.40.50.720">
    <property type="entry name" value="NAD(P)-binding Rossmann-like Domain"/>
    <property type="match status" value="1"/>
</dbReference>
<dbReference type="PANTHER" id="PTHR24321">
    <property type="entry name" value="DEHYDROGENASES, SHORT CHAIN"/>
    <property type="match status" value="1"/>
</dbReference>
<dbReference type="GeneID" id="72003393"/>
<dbReference type="Pfam" id="PF00106">
    <property type="entry name" value="adh_short"/>
    <property type="match status" value="1"/>
</dbReference>
<reference evidence="5 6" key="1">
    <citation type="journal article" date="2021" name="Environ. Microbiol.">
        <title>Gene family expansions and transcriptome signatures uncover fungal adaptations to wood decay.</title>
        <authorList>
            <person name="Hage H."/>
            <person name="Miyauchi S."/>
            <person name="Viragh M."/>
            <person name="Drula E."/>
            <person name="Min B."/>
            <person name="Chaduli D."/>
            <person name="Navarro D."/>
            <person name="Favel A."/>
            <person name="Norest M."/>
            <person name="Lesage-Meessen L."/>
            <person name="Balint B."/>
            <person name="Merenyi Z."/>
            <person name="de Eugenio L."/>
            <person name="Morin E."/>
            <person name="Martinez A.T."/>
            <person name="Baldrian P."/>
            <person name="Stursova M."/>
            <person name="Martinez M.J."/>
            <person name="Novotny C."/>
            <person name="Magnuson J.K."/>
            <person name="Spatafora J.W."/>
            <person name="Maurice S."/>
            <person name="Pangilinan J."/>
            <person name="Andreopoulos W."/>
            <person name="LaButti K."/>
            <person name="Hundley H."/>
            <person name="Na H."/>
            <person name="Kuo A."/>
            <person name="Barry K."/>
            <person name="Lipzen A."/>
            <person name="Henrissat B."/>
            <person name="Riley R."/>
            <person name="Ahrendt S."/>
            <person name="Nagy L.G."/>
            <person name="Grigoriev I.V."/>
            <person name="Martin F."/>
            <person name="Rosso M.N."/>
        </authorList>
    </citation>
    <scope>NUCLEOTIDE SEQUENCE [LARGE SCALE GENOMIC DNA]</scope>
    <source>
        <strain evidence="5 6">CIRM-BRFM 1785</strain>
    </source>
</reference>
<accession>A0ABQ8KT53</accession>
<evidence type="ECO:0000256" key="4">
    <source>
        <dbReference type="RuleBase" id="RU000363"/>
    </source>
</evidence>
<dbReference type="PROSITE" id="PS00061">
    <property type="entry name" value="ADH_SHORT"/>
    <property type="match status" value="1"/>
</dbReference>
<dbReference type="RefSeq" id="XP_047783023.1">
    <property type="nucleotide sequence ID" value="XM_047922661.1"/>
</dbReference>
<proteinExistence type="inferred from homology"/>
<evidence type="ECO:0000313" key="5">
    <source>
        <dbReference type="EMBL" id="KAH9841724.1"/>
    </source>
</evidence>
<keyword evidence="3" id="KW-0560">Oxidoreductase</keyword>
<evidence type="ECO:0000313" key="6">
    <source>
        <dbReference type="Proteomes" id="UP000814176"/>
    </source>
</evidence>
<dbReference type="PANTHER" id="PTHR24321:SF8">
    <property type="entry name" value="ESTRADIOL 17-BETA-DEHYDROGENASE 8-RELATED"/>
    <property type="match status" value="1"/>
</dbReference>